<dbReference type="InterPro" id="IPR044537">
    <property type="entry name" value="Rip2-like"/>
</dbReference>
<keyword evidence="12" id="KW-0472">Membrane</keyword>
<evidence type="ECO:0000256" key="2">
    <source>
        <dbReference type="ARBA" id="ARBA00004651"/>
    </source>
</evidence>
<dbReference type="GO" id="GO:0046872">
    <property type="term" value="F:metal ion binding"/>
    <property type="evidence" value="ECO:0007669"/>
    <property type="project" value="UniProtKB-KW"/>
</dbReference>
<dbReference type="InterPro" id="IPR008915">
    <property type="entry name" value="Peptidase_M50"/>
</dbReference>
<evidence type="ECO:0000313" key="14">
    <source>
        <dbReference type="Proteomes" id="UP000253250"/>
    </source>
</evidence>
<evidence type="ECO:0000256" key="8">
    <source>
        <dbReference type="ARBA" id="ARBA00022801"/>
    </source>
</evidence>
<dbReference type="Pfam" id="PF02163">
    <property type="entry name" value="Peptidase_M50"/>
    <property type="match status" value="1"/>
</dbReference>
<dbReference type="EMBL" id="PSYR01000002">
    <property type="protein sequence ID" value="RCN56003.1"/>
    <property type="molecule type" value="Genomic_DNA"/>
</dbReference>
<proteinExistence type="inferred from homology"/>
<evidence type="ECO:0000256" key="5">
    <source>
        <dbReference type="ARBA" id="ARBA00022670"/>
    </source>
</evidence>
<keyword evidence="5 13" id="KW-0645">Protease</keyword>
<evidence type="ECO:0000256" key="3">
    <source>
        <dbReference type="ARBA" id="ARBA00007931"/>
    </source>
</evidence>
<evidence type="ECO:0000256" key="9">
    <source>
        <dbReference type="ARBA" id="ARBA00022833"/>
    </source>
</evidence>
<evidence type="ECO:0000256" key="7">
    <source>
        <dbReference type="ARBA" id="ARBA00022723"/>
    </source>
</evidence>
<keyword evidence="14" id="KW-1185">Reference proteome</keyword>
<protein>
    <submittedName>
        <fullName evidence="13">Site-2 protease family protein</fullName>
    </submittedName>
</protein>
<dbReference type="GO" id="GO:0008237">
    <property type="term" value="F:metallopeptidase activity"/>
    <property type="evidence" value="ECO:0007669"/>
    <property type="project" value="UniProtKB-KW"/>
</dbReference>
<dbReference type="GO" id="GO:0005886">
    <property type="term" value="C:plasma membrane"/>
    <property type="evidence" value="ECO:0007669"/>
    <property type="project" value="UniProtKB-SubCell"/>
</dbReference>
<comment type="subcellular location">
    <subcellularLocation>
        <location evidence="2">Cell membrane</location>
        <topology evidence="2">Multi-pass membrane protein</topology>
    </subcellularLocation>
</comment>
<keyword evidence="6" id="KW-0812">Transmembrane</keyword>
<dbReference type="RefSeq" id="WP_065969374.1">
    <property type="nucleotide sequence ID" value="NZ_CP080624.1"/>
</dbReference>
<reference evidence="13 14" key="1">
    <citation type="submission" date="2018-02" db="EMBL/GenBank/DDBJ databases">
        <title>Insights into the biology of acidophilic members of the Acidiferrobacteraceae family derived from comparative genomic analyses.</title>
        <authorList>
            <person name="Issotta F."/>
            <person name="Thyssen C."/>
            <person name="Mena C."/>
            <person name="Moya A."/>
            <person name="Bellenberg S."/>
            <person name="Sproer C."/>
            <person name="Covarrubias P.C."/>
            <person name="Sand W."/>
            <person name="Quatrini R."/>
            <person name="Vera M."/>
        </authorList>
    </citation>
    <scope>NUCLEOTIDE SEQUENCE [LARGE SCALE GENOMIC DNA]</scope>
    <source>
        <strain evidence="14">m-1</strain>
    </source>
</reference>
<keyword evidence="11" id="KW-0482">Metalloprotease</keyword>
<keyword evidence="7" id="KW-0479">Metal-binding</keyword>
<keyword evidence="9" id="KW-0862">Zinc</keyword>
<dbReference type="Proteomes" id="UP000253250">
    <property type="component" value="Unassembled WGS sequence"/>
</dbReference>
<name>A0A1C2G376_9GAMM</name>
<evidence type="ECO:0000256" key="4">
    <source>
        <dbReference type="ARBA" id="ARBA00022475"/>
    </source>
</evidence>
<keyword evidence="4" id="KW-1003">Cell membrane</keyword>
<sequence length="217" mass="23498">MTALNPLQTFSIWALPVLFAVTLHEVAHGWMAKRLGDPTAQRLGRLSLNPIRHIDPLGTILIPGLLILMQAGFIFGWAKPVPITWSNLRKPRRDMALVALAGPGANLLMALLWALVGRLATYLPSMWAARPLFYMGIAGITINIVLMVLNLLPLPPLDGSRVVAGLLPARLAARYSRIEPYGLWILLLLVGTGVLGSILGPPVAILRGLVFALSRMG</sequence>
<evidence type="ECO:0000313" key="13">
    <source>
        <dbReference type="EMBL" id="RCN56003.1"/>
    </source>
</evidence>
<evidence type="ECO:0000256" key="12">
    <source>
        <dbReference type="ARBA" id="ARBA00023136"/>
    </source>
</evidence>
<dbReference type="STRING" id="163359.A9R16_09420"/>
<comment type="cofactor">
    <cofactor evidence="1">
        <name>Zn(2+)</name>
        <dbReference type="ChEBI" id="CHEBI:29105"/>
    </cofactor>
</comment>
<dbReference type="OrthoDB" id="9800627at2"/>
<comment type="caution">
    <text evidence="13">The sequence shown here is derived from an EMBL/GenBank/DDBJ whole genome shotgun (WGS) entry which is preliminary data.</text>
</comment>
<comment type="similarity">
    <text evidence="3">Belongs to the peptidase M50B family.</text>
</comment>
<keyword evidence="10" id="KW-1133">Transmembrane helix</keyword>
<evidence type="ECO:0000256" key="10">
    <source>
        <dbReference type="ARBA" id="ARBA00022989"/>
    </source>
</evidence>
<accession>A0A1C2G376</accession>
<dbReference type="InterPro" id="IPR052348">
    <property type="entry name" value="Metallopeptidase_M50B"/>
</dbReference>
<organism evidence="13 14">
    <name type="scientific">Acidiferrobacter thiooxydans</name>
    <dbReference type="NCBI Taxonomy" id="163359"/>
    <lineage>
        <taxon>Bacteria</taxon>
        <taxon>Pseudomonadati</taxon>
        <taxon>Pseudomonadota</taxon>
        <taxon>Gammaproteobacteria</taxon>
        <taxon>Acidiferrobacterales</taxon>
        <taxon>Acidiferrobacteraceae</taxon>
        <taxon>Acidiferrobacter</taxon>
    </lineage>
</organism>
<evidence type="ECO:0000256" key="6">
    <source>
        <dbReference type="ARBA" id="ARBA00022692"/>
    </source>
</evidence>
<dbReference type="CDD" id="cd06158">
    <property type="entry name" value="S2P-M50_like_1"/>
    <property type="match status" value="1"/>
</dbReference>
<dbReference type="AlphaFoldDB" id="A0A1C2G376"/>
<evidence type="ECO:0000256" key="1">
    <source>
        <dbReference type="ARBA" id="ARBA00001947"/>
    </source>
</evidence>
<keyword evidence="8" id="KW-0378">Hydrolase</keyword>
<gene>
    <name evidence="13" type="ORF">C4900_08925</name>
</gene>
<dbReference type="PANTHER" id="PTHR35864:SF1">
    <property type="entry name" value="ZINC METALLOPROTEASE YWHC-RELATED"/>
    <property type="match status" value="1"/>
</dbReference>
<dbReference type="PANTHER" id="PTHR35864">
    <property type="entry name" value="ZINC METALLOPROTEASE MJ0611-RELATED"/>
    <property type="match status" value="1"/>
</dbReference>
<evidence type="ECO:0000256" key="11">
    <source>
        <dbReference type="ARBA" id="ARBA00023049"/>
    </source>
</evidence>
<dbReference type="GO" id="GO:0006508">
    <property type="term" value="P:proteolysis"/>
    <property type="evidence" value="ECO:0007669"/>
    <property type="project" value="UniProtKB-KW"/>
</dbReference>